<evidence type="ECO:0000256" key="13">
    <source>
        <dbReference type="SAM" id="Phobius"/>
    </source>
</evidence>
<keyword evidence="10 12" id="KW-0675">Receptor</keyword>
<dbReference type="SMR" id="C1LEE2"/>
<comment type="subcellular location">
    <subcellularLocation>
        <location evidence="1">Membrane</location>
        <topology evidence="1">Multi-pass membrane protein</topology>
    </subcellularLocation>
</comment>
<dbReference type="Proteomes" id="UP000311919">
    <property type="component" value="Unassembled WGS sequence"/>
</dbReference>
<evidence type="ECO:0000313" key="15">
    <source>
        <dbReference type="EMBL" id="CAX73070.1"/>
    </source>
</evidence>
<dbReference type="EMBL" id="FN317339">
    <property type="protein sequence ID" value="CAX73070.1"/>
    <property type="molecule type" value="mRNA"/>
</dbReference>
<evidence type="ECO:0000313" key="16">
    <source>
        <dbReference type="EMBL" id="TNN16152.1"/>
    </source>
</evidence>
<feature type="transmembrane region" description="Helical" evidence="13">
    <location>
        <begin position="204"/>
        <end position="229"/>
    </location>
</feature>
<keyword evidence="9 13" id="KW-0472">Membrane</keyword>
<dbReference type="InterPro" id="IPR000276">
    <property type="entry name" value="GPCR_Rhodpsn"/>
</dbReference>
<dbReference type="PROSITE" id="PS00237">
    <property type="entry name" value="G_PROTEIN_RECEP_F1_1"/>
    <property type="match status" value="1"/>
</dbReference>
<comment type="similarity">
    <text evidence="12">Belongs to the G-protein coupled receptor 1 family.</text>
</comment>
<dbReference type="EMBL" id="SKCS01000127">
    <property type="protein sequence ID" value="TNN16152.1"/>
    <property type="molecule type" value="Genomic_DNA"/>
</dbReference>
<organism evidence="15">
    <name type="scientific">Schistosoma japonicum</name>
    <name type="common">Blood fluke</name>
    <dbReference type="NCBI Taxonomy" id="6182"/>
    <lineage>
        <taxon>Eukaryota</taxon>
        <taxon>Metazoa</taxon>
        <taxon>Spiralia</taxon>
        <taxon>Lophotrochozoa</taxon>
        <taxon>Platyhelminthes</taxon>
        <taxon>Trematoda</taxon>
        <taxon>Digenea</taxon>
        <taxon>Strigeidida</taxon>
        <taxon>Schistosomatoidea</taxon>
        <taxon>Schistosomatidae</taxon>
        <taxon>Schistosoma</taxon>
    </lineage>
</organism>
<feature type="transmembrane region" description="Helical" evidence="13">
    <location>
        <begin position="154"/>
        <end position="174"/>
    </location>
</feature>
<keyword evidence="8 12" id="KW-0297">G-protein coupled receptor</keyword>
<reference evidence="16 17" key="3">
    <citation type="submission" date="2019-03" db="EMBL/GenBank/DDBJ databases">
        <title>An improved genome assembly of the fluke Schistosoma japonicum.</title>
        <authorList>
            <person name="Hu W."/>
            <person name="Luo F."/>
            <person name="Yin M."/>
            <person name="Mo X."/>
            <person name="Sun C."/>
            <person name="Wu Q."/>
            <person name="Zhu B."/>
            <person name="Xiang M."/>
            <person name="Wang J."/>
            <person name="Wang Y."/>
            <person name="Zhang T."/>
            <person name="Xu B."/>
            <person name="Zheng H."/>
            <person name="Feng Z."/>
        </authorList>
    </citation>
    <scope>NUCLEOTIDE SEQUENCE [LARGE SCALE GENOMIC DNA]</scope>
    <source>
        <strain evidence="16">HuSjv2</strain>
        <tissue evidence="16">Worms</tissue>
    </source>
</reference>
<dbReference type="PANTHER" id="PTHR24240">
    <property type="entry name" value="OPSIN"/>
    <property type="match status" value="1"/>
</dbReference>
<feature type="transmembrane region" description="Helical" evidence="13">
    <location>
        <begin position="37"/>
        <end position="61"/>
    </location>
</feature>
<keyword evidence="3" id="KW-0716">Sensory transduction</keyword>
<dbReference type="GO" id="GO:0004930">
    <property type="term" value="F:G protein-coupled receptor activity"/>
    <property type="evidence" value="ECO:0007669"/>
    <property type="project" value="UniProtKB-KW"/>
</dbReference>
<reference evidence="15" key="2">
    <citation type="submission" date="2009-03" db="EMBL/GenBank/DDBJ databases">
        <authorList>
            <person name="Gang L."/>
        </authorList>
    </citation>
    <scope>NUCLEOTIDE SEQUENCE</scope>
    <source>
        <strain evidence="15">Anhui</strain>
    </source>
</reference>
<feature type="domain" description="G-protein coupled receptors family 1 profile" evidence="14">
    <location>
        <begin position="53"/>
        <end position="320"/>
    </location>
</feature>
<evidence type="ECO:0000256" key="7">
    <source>
        <dbReference type="ARBA" id="ARBA00022991"/>
    </source>
</evidence>
<dbReference type="PROSITE" id="PS00238">
    <property type="entry name" value="OPSIN"/>
    <property type="match status" value="1"/>
</dbReference>
<dbReference type="PROSITE" id="PS50262">
    <property type="entry name" value="G_PROTEIN_RECEP_F1_2"/>
    <property type="match status" value="1"/>
</dbReference>
<feature type="transmembrane region" description="Helical" evidence="13">
    <location>
        <begin position="73"/>
        <end position="92"/>
    </location>
</feature>
<keyword evidence="4 12" id="KW-0812">Transmembrane</keyword>
<dbReference type="AlphaFoldDB" id="C1LEE2"/>
<dbReference type="STRING" id="6182.C1LEE2"/>
<feature type="transmembrane region" description="Helical" evidence="13">
    <location>
        <begin position="269"/>
        <end position="294"/>
    </location>
</feature>
<sequence>MHSNRTIESLRPIMKDFDSIVLPYWHKFELPSPYHQYAIGLFIAVVGITGMCLNLLVIVFFTMFKALRTPSNILVINLAISDFGFSAVIGFPLKTMAAFNNFWPWGKTACTIYGLGGGLFGFVSLSTIAAIAFDRYLVIATPFESVFQTTPKRTILIMLFLWLWSLIWTIPPIFGFGRYVTEGFQTSCTFDYISTDLKNRLFNIGMFGFGFLCPLFLSVFCYARIILIVRSRGKDFIEMAASSKAGNQKDKSANVSSTKSDTFVLKSSAILLGVFLLCWTPYAAICLMALIGYADYITTTMVELPCLCAKTAAVWDPCIYAFRYPRFRAIFQSRFGMFGKSKTGQTSRKELSTTCHVEE</sequence>
<keyword evidence="11 12" id="KW-0807">Transducer</keyword>
<evidence type="ECO:0000256" key="2">
    <source>
        <dbReference type="ARBA" id="ARBA00022543"/>
    </source>
</evidence>
<proteinExistence type="evidence at transcript level"/>
<dbReference type="InterPro" id="IPR027430">
    <property type="entry name" value="Retinal_BS"/>
</dbReference>
<name>C1LEE2_SCHJA</name>
<evidence type="ECO:0000256" key="12">
    <source>
        <dbReference type="RuleBase" id="RU000688"/>
    </source>
</evidence>
<dbReference type="Gene3D" id="1.20.1070.10">
    <property type="entry name" value="Rhodopsin 7-helix transmembrane proteins"/>
    <property type="match status" value="1"/>
</dbReference>
<protein>
    <submittedName>
        <fullName evidence="15">Opsin 4 (Melanopsin)</fullName>
    </submittedName>
    <submittedName>
        <fullName evidence="16">Rhodopsin</fullName>
    </submittedName>
</protein>
<evidence type="ECO:0000256" key="8">
    <source>
        <dbReference type="ARBA" id="ARBA00023040"/>
    </source>
</evidence>
<dbReference type="GO" id="GO:0007602">
    <property type="term" value="P:phototransduction"/>
    <property type="evidence" value="ECO:0007669"/>
    <property type="project" value="UniProtKB-KW"/>
</dbReference>
<evidence type="ECO:0000256" key="4">
    <source>
        <dbReference type="ARBA" id="ARBA00022692"/>
    </source>
</evidence>
<feature type="transmembrane region" description="Helical" evidence="13">
    <location>
        <begin position="112"/>
        <end position="133"/>
    </location>
</feature>
<reference evidence="15" key="1">
    <citation type="journal article" date="2009" name="Nature">
        <title>The Schistosoma japonicum genome reveals features of host-parasite interplay.</title>
        <authorList>
            <person name="Liu F."/>
            <person name="Zhou Y."/>
            <person name="Wang Z.Q."/>
            <person name="Lu G."/>
            <person name="Zheng H."/>
            <person name="Brindley P.J."/>
            <person name="McManus D.P."/>
            <person name="Blair D."/>
            <person name="Zhang Q.H."/>
            <person name="Zhong Y."/>
            <person name="Wang S."/>
            <person name="Han Z.G."/>
            <person name="Chen Z."/>
        </authorList>
    </citation>
    <scope>NUCLEOTIDE SEQUENCE</scope>
    <source>
        <strain evidence="15">Anhui</strain>
    </source>
</reference>
<dbReference type="OrthoDB" id="9996086at2759"/>
<evidence type="ECO:0000256" key="3">
    <source>
        <dbReference type="ARBA" id="ARBA00022606"/>
    </source>
</evidence>
<dbReference type="Pfam" id="PF00001">
    <property type="entry name" value="7tm_1"/>
    <property type="match status" value="1"/>
</dbReference>
<evidence type="ECO:0000259" key="14">
    <source>
        <dbReference type="PROSITE" id="PS50262"/>
    </source>
</evidence>
<keyword evidence="5" id="KW-0681">Retinal protein</keyword>
<gene>
    <name evidence="15" type="primary">Opn4</name>
    <name evidence="16" type="ORF">EWB00_000676</name>
</gene>
<keyword evidence="2" id="KW-0600">Photoreceptor protein</keyword>
<evidence type="ECO:0000256" key="10">
    <source>
        <dbReference type="ARBA" id="ARBA00023170"/>
    </source>
</evidence>
<evidence type="ECO:0000256" key="5">
    <source>
        <dbReference type="ARBA" id="ARBA00022925"/>
    </source>
</evidence>
<dbReference type="GO" id="GO:0009881">
    <property type="term" value="F:photoreceptor activity"/>
    <property type="evidence" value="ECO:0007669"/>
    <property type="project" value="UniProtKB-KW"/>
</dbReference>
<evidence type="ECO:0000256" key="9">
    <source>
        <dbReference type="ARBA" id="ARBA00023136"/>
    </source>
</evidence>
<dbReference type="GO" id="GO:0016020">
    <property type="term" value="C:membrane"/>
    <property type="evidence" value="ECO:0007669"/>
    <property type="project" value="UniProtKB-SubCell"/>
</dbReference>
<dbReference type="CDD" id="cd15337">
    <property type="entry name" value="7tmA_Opsin_Gq_invertebrates"/>
    <property type="match status" value="1"/>
</dbReference>
<evidence type="ECO:0000256" key="11">
    <source>
        <dbReference type="ARBA" id="ARBA00023224"/>
    </source>
</evidence>
<keyword evidence="17" id="KW-1185">Reference proteome</keyword>
<dbReference type="PRINTS" id="PR00237">
    <property type="entry name" value="GPCRRHODOPSN"/>
</dbReference>
<keyword evidence="6 13" id="KW-1133">Transmembrane helix</keyword>
<evidence type="ECO:0000256" key="1">
    <source>
        <dbReference type="ARBA" id="ARBA00004141"/>
    </source>
</evidence>
<dbReference type="InterPro" id="IPR017452">
    <property type="entry name" value="GPCR_Rhodpsn_7TM"/>
</dbReference>
<evidence type="ECO:0000256" key="6">
    <source>
        <dbReference type="ARBA" id="ARBA00022989"/>
    </source>
</evidence>
<evidence type="ECO:0000313" key="17">
    <source>
        <dbReference type="Proteomes" id="UP000311919"/>
    </source>
</evidence>
<dbReference type="SUPFAM" id="SSF81321">
    <property type="entry name" value="Family A G protein-coupled receptor-like"/>
    <property type="match status" value="1"/>
</dbReference>
<keyword evidence="7" id="KW-0157">Chromophore</keyword>
<accession>C1LEE2</accession>
<dbReference type="InterPro" id="IPR050125">
    <property type="entry name" value="GPCR_opsins"/>
</dbReference>